<dbReference type="STRING" id="215637.A0A4P9ZXH8"/>
<dbReference type="InterPro" id="IPR009210">
    <property type="entry name" value="ASCC1"/>
</dbReference>
<evidence type="ECO:0000313" key="4">
    <source>
        <dbReference type="Proteomes" id="UP000268162"/>
    </source>
</evidence>
<proteinExistence type="predicted"/>
<dbReference type="GO" id="GO:0016874">
    <property type="term" value="F:ligase activity"/>
    <property type="evidence" value="ECO:0007669"/>
    <property type="project" value="UniProtKB-KW"/>
</dbReference>
<feature type="domain" description="A-kinase anchor protein 7-like phosphoesterase" evidence="2">
    <location>
        <begin position="80"/>
        <end position="306"/>
    </location>
</feature>
<dbReference type="OrthoDB" id="5597021at2759"/>
<evidence type="ECO:0000256" key="1">
    <source>
        <dbReference type="SAM" id="MobiDB-lite"/>
    </source>
</evidence>
<feature type="region of interest" description="Disordered" evidence="1">
    <location>
        <begin position="15"/>
        <end position="80"/>
    </location>
</feature>
<organism evidence="3 4">
    <name type="scientific">Dimargaris cristalligena</name>
    <dbReference type="NCBI Taxonomy" id="215637"/>
    <lineage>
        <taxon>Eukaryota</taxon>
        <taxon>Fungi</taxon>
        <taxon>Fungi incertae sedis</taxon>
        <taxon>Zoopagomycota</taxon>
        <taxon>Kickxellomycotina</taxon>
        <taxon>Dimargaritomycetes</taxon>
        <taxon>Dimargaritales</taxon>
        <taxon>Dimargaritaceae</taxon>
        <taxon>Dimargaris</taxon>
    </lineage>
</organism>
<dbReference type="PANTHER" id="PTHR13360">
    <property type="entry name" value="ACTIVATING SIGNAL COINTEGRATOR 1 COMPLEX SUBUNIT 1"/>
    <property type="match status" value="1"/>
</dbReference>
<dbReference type="PANTHER" id="PTHR13360:SF1">
    <property type="entry name" value="ACTIVATING SIGNAL COINTEGRATOR 1 COMPLEX SUBUNIT 1"/>
    <property type="match status" value="1"/>
</dbReference>
<dbReference type="GO" id="GO:0006307">
    <property type="term" value="P:DNA alkylation repair"/>
    <property type="evidence" value="ECO:0007669"/>
    <property type="project" value="InterPro"/>
</dbReference>
<reference evidence="4" key="1">
    <citation type="journal article" date="2018" name="Nat. Microbiol.">
        <title>Leveraging single-cell genomics to expand the fungal tree of life.</title>
        <authorList>
            <person name="Ahrendt S.R."/>
            <person name="Quandt C.A."/>
            <person name="Ciobanu D."/>
            <person name="Clum A."/>
            <person name="Salamov A."/>
            <person name="Andreopoulos B."/>
            <person name="Cheng J.F."/>
            <person name="Woyke T."/>
            <person name="Pelin A."/>
            <person name="Henrissat B."/>
            <person name="Reynolds N.K."/>
            <person name="Benny G.L."/>
            <person name="Smith M.E."/>
            <person name="James T.Y."/>
            <person name="Grigoriev I.V."/>
        </authorList>
    </citation>
    <scope>NUCLEOTIDE SEQUENCE [LARGE SCALE GENOMIC DNA]</scope>
    <source>
        <strain evidence="4">RSA 468</strain>
    </source>
</reference>
<keyword evidence="4" id="KW-1185">Reference proteome</keyword>
<keyword evidence="3" id="KW-0436">Ligase</keyword>
<dbReference type="Proteomes" id="UP000268162">
    <property type="component" value="Unassembled WGS sequence"/>
</dbReference>
<dbReference type="GO" id="GO:0005634">
    <property type="term" value="C:nucleus"/>
    <property type="evidence" value="ECO:0007669"/>
    <property type="project" value="TreeGrafter"/>
</dbReference>
<dbReference type="InterPro" id="IPR019510">
    <property type="entry name" value="AKAP7-like_phosphoesterase"/>
</dbReference>
<dbReference type="Pfam" id="PF10469">
    <property type="entry name" value="AKAP7_NLS"/>
    <property type="match status" value="1"/>
</dbReference>
<gene>
    <name evidence="3" type="ORF">BJ085DRAFT_36207</name>
</gene>
<dbReference type="Gene3D" id="3.90.1140.10">
    <property type="entry name" value="Cyclic phosphodiesterase"/>
    <property type="match status" value="1"/>
</dbReference>
<feature type="compositionally biased region" description="Basic and acidic residues" evidence="1">
    <location>
        <begin position="61"/>
        <end position="72"/>
    </location>
</feature>
<accession>A0A4P9ZXH8</accession>
<dbReference type="EMBL" id="ML002376">
    <property type="protein sequence ID" value="RKP38363.1"/>
    <property type="molecule type" value="Genomic_DNA"/>
</dbReference>
<evidence type="ECO:0000313" key="3">
    <source>
        <dbReference type="EMBL" id="RKP38363.1"/>
    </source>
</evidence>
<evidence type="ECO:0000259" key="2">
    <source>
        <dbReference type="Pfam" id="PF10469"/>
    </source>
</evidence>
<dbReference type="AlphaFoldDB" id="A0A4P9ZXH8"/>
<name>A0A4P9ZXH8_9FUNG</name>
<protein>
    <submittedName>
        <fullName evidence="3">AKAP7 2'5' RNA ligase-like domain-containing protein</fullName>
    </submittedName>
</protein>
<dbReference type="GO" id="GO:0006355">
    <property type="term" value="P:regulation of DNA-templated transcription"/>
    <property type="evidence" value="ECO:0007669"/>
    <property type="project" value="TreeGrafter"/>
</dbReference>
<feature type="compositionally biased region" description="Low complexity" evidence="1">
    <location>
        <begin position="45"/>
        <end position="59"/>
    </location>
</feature>
<sequence>MNHIKLLTVQGRTYRVFSPPTNPPAPRKPRALFRTETDTDSPLCSAGPSESSAGPSAISNDRTELQPADRKSPSRASGPFTHFISLPLKERALQDKVRLFREAALNCYRNSPAVATELVDPADPNLGPLELNPRLYMRSERVHLTIGMLRLSSPEEMEQASETLRSCSATIYDLLGTRSLVIQLEGLRIMKGTPDHCKVLYAAVKDDSENRLKQVCQHLLTTFKNAGFLVSDDIVELKLHATLANTTFLPRSVANSRKISVGQLDFNARPILDQLGDYNFGTTRIGRIQIAKCASFDPDDGSYISICDVLLP</sequence>